<evidence type="ECO:0000256" key="10">
    <source>
        <dbReference type="SAM" id="MobiDB-lite"/>
    </source>
</evidence>
<proteinExistence type="inferred from homology"/>
<dbReference type="PROSITE" id="PS51686">
    <property type="entry name" value="SAM_MT_RSMB_NOP"/>
    <property type="match status" value="1"/>
</dbReference>
<evidence type="ECO:0000256" key="1">
    <source>
        <dbReference type="ARBA" id="ARBA00004604"/>
    </source>
</evidence>
<dbReference type="GO" id="GO:0005730">
    <property type="term" value="C:nucleolus"/>
    <property type="evidence" value="ECO:0007669"/>
    <property type="project" value="UniProtKB-SubCell"/>
</dbReference>
<evidence type="ECO:0000256" key="8">
    <source>
        <dbReference type="ARBA" id="ARBA00023242"/>
    </source>
</evidence>
<dbReference type="PANTHER" id="PTHR22807:SF30">
    <property type="entry name" value="28S RRNA (CYTOSINE(4447)-C(5))-METHYLTRANSFERASE-RELATED"/>
    <property type="match status" value="1"/>
</dbReference>
<dbReference type="InterPro" id="IPR029063">
    <property type="entry name" value="SAM-dependent_MTases_sf"/>
</dbReference>
<dbReference type="PRINTS" id="PR02012">
    <property type="entry name" value="RCMTNOP2"/>
</dbReference>
<dbReference type="Pfam" id="PF22458">
    <property type="entry name" value="RsmF-B_ferredox"/>
    <property type="match status" value="1"/>
</dbReference>
<dbReference type="PANTHER" id="PTHR22807">
    <property type="entry name" value="NOP2 YEAST -RELATED NOL1/NOP2/FMU SUN DOMAIN-CONTAINING"/>
    <property type="match status" value="1"/>
</dbReference>
<dbReference type="InterPro" id="IPR054728">
    <property type="entry name" value="RsmB-like_ferredoxin"/>
</dbReference>
<evidence type="ECO:0000313" key="13">
    <source>
        <dbReference type="Proteomes" id="UP001286313"/>
    </source>
</evidence>
<protein>
    <recommendedName>
        <fullName evidence="11">SAM-dependent MTase RsmB/NOP-type domain-containing protein</fullName>
    </recommendedName>
</protein>
<dbReference type="PRINTS" id="PR02008">
    <property type="entry name" value="RCMTFAMILY"/>
</dbReference>
<name>A0AAE1BJM0_PETCI</name>
<keyword evidence="4 9" id="KW-0489">Methyltransferase</keyword>
<dbReference type="InterPro" id="IPR018314">
    <property type="entry name" value="RsmB/NOL1/NOP2-like_CS"/>
</dbReference>
<organism evidence="12 13">
    <name type="scientific">Petrolisthes cinctipes</name>
    <name type="common">Flat porcelain crab</name>
    <dbReference type="NCBI Taxonomy" id="88211"/>
    <lineage>
        <taxon>Eukaryota</taxon>
        <taxon>Metazoa</taxon>
        <taxon>Ecdysozoa</taxon>
        <taxon>Arthropoda</taxon>
        <taxon>Crustacea</taxon>
        <taxon>Multicrustacea</taxon>
        <taxon>Malacostraca</taxon>
        <taxon>Eumalacostraca</taxon>
        <taxon>Eucarida</taxon>
        <taxon>Decapoda</taxon>
        <taxon>Pleocyemata</taxon>
        <taxon>Anomura</taxon>
        <taxon>Galatheoidea</taxon>
        <taxon>Porcellanidae</taxon>
        <taxon>Petrolisthes</taxon>
    </lineage>
</organism>
<dbReference type="GO" id="GO:0070475">
    <property type="term" value="P:rRNA base methylation"/>
    <property type="evidence" value="ECO:0007669"/>
    <property type="project" value="TreeGrafter"/>
</dbReference>
<feature type="active site" description="Nucleophile" evidence="9">
    <location>
        <position position="481"/>
    </location>
</feature>
<feature type="binding site" evidence="9">
    <location>
        <position position="424"/>
    </location>
    <ligand>
        <name>S-adenosyl-L-methionine</name>
        <dbReference type="ChEBI" id="CHEBI:59789"/>
    </ligand>
</feature>
<reference evidence="12" key="1">
    <citation type="submission" date="2023-10" db="EMBL/GenBank/DDBJ databases">
        <title>Genome assemblies of two species of porcelain crab, Petrolisthes cinctipes and Petrolisthes manimaculis (Anomura: Porcellanidae).</title>
        <authorList>
            <person name="Angst P."/>
        </authorList>
    </citation>
    <scope>NUCLEOTIDE SEQUENCE</scope>
    <source>
        <strain evidence="12">PB745_01</strain>
        <tissue evidence="12">Gill</tissue>
    </source>
</reference>
<dbReference type="GO" id="GO:0009383">
    <property type="term" value="F:rRNA (cytosine-C5-)-methyltransferase activity"/>
    <property type="evidence" value="ECO:0007669"/>
    <property type="project" value="TreeGrafter"/>
</dbReference>
<dbReference type="InterPro" id="IPR023273">
    <property type="entry name" value="RCMT_NOP2"/>
</dbReference>
<comment type="similarity">
    <text evidence="2 9">Belongs to the class I-like SAM-binding methyltransferase superfamily. RsmB/NOP family.</text>
</comment>
<dbReference type="AlphaFoldDB" id="A0AAE1BJM0"/>
<keyword evidence="8" id="KW-0539">Nucleus</keyword>
<gene>
    <name evidence="12" type="ORF">Pcinc_042004</name>
</gene>
<evidence type="ECO:0000256" key="6">
    <source>
        <dbReference type="ARBA" id="ARBA00022691"/>
    </source>
</evidence>
<keyword evidence="13" id="KW-1185">Reference proteome</keyword>
<dbReference type="InterPro" id="IPR011023">
    <property type="entry name" value="Nop2p"/>
</dbReference>
<feature type="domain" description="SAM-dependent MTase RsmB/NOP-type" evidence="11">
    <location>
        <begin position="262"/>
        <end position="551"/>
    </location>
</feature>
<dbReference type="InterPro" id="IPR023267">
    <property type="entry name" value="RCMT"/>
</dbReference>
<evidence type="ECO:0000256" key="3">
    <source>
        <dbReference type="ARBA" id="ARBA00022517"/>
    </source>
</evidence>
<feature type="binding site" evidence="9">
    <location>
        <position position="379"/>
    </location>
    <ligand>
        <name>S-adenosyl-L-methionine</name>
        <dbReference type="ChEBI" id="CHEBI:59789"/>
    </ligand>
</feature>
<dbReference type="GO" id="GO:0003723">
    <property type="term" value="F:RNA binding"/>
    <property type="evidence" value="ECO:0007669"/>
    <property type="project" value="UniProtKB-UniRule"/>
</dbReference>
<dbReference type="PROSITE" id="PS01153">
    <property type="entry name" value="NOL1_NOP2_SUN"/>
    <property type="match status" value="1"/>
</dbReference>
<evidence type="ECO:0000256" key="2">
    <source>
        <dbReference type="ARBA" id="ARBA00007494"/>
    </source>
</evidence>
<feature type="compositionally biased region" description="Basic and acidic residues" evidence="10">
    <location>
        <begin position="1"/>
        <end position="12"/>
    </location>
</feature>
<dbReference type="Proteomes" id="UP001286313">
    <property type="component" value="Unassembled WGS sequence"/>
</dbReference>
<dbReference type="InterPro" id="IPR049560">
    <property type="entry name" value="MeTrfase_RsmB-F_NOP2_cat"/>
</dbReference>
<sequence length="568" mass="63818">MGRKANFEEKQKKGPGKKAKKQQAPVYSFDVREFDGNRKLTSRDKARAKKRALKAAAQQERKAKKQKTAQQPNSKEDELDSTGEEQFSPEEMAELQESAAAQGTQQEKTKKTLFGEEDSDEDKEEEEEEDDDSEGEEDSEDDIETDIEKMSKKLEKENQRRLAEGEAYMEEATSKVGVQIPSLEEVKKEMDGETEPDLPTINSRIKDTAFILADFKKRHEEGRSRAEYMEIFLMDLSTYYSYNTFLMEKLLHMFGPSELIEFLEANELPRPVTIRTNTLRTRRKVLATSLIDRGVDVDIIPWSRVGLVVMRTPGNVTLGATPEYLAGHYILQGASSFLPVMALSPKEGEKILDMCAAPGGKATHIAAIMRNTGMLVANDVNKDRVKAVVGNFHRLGITNSVITTNDGRCFPKIMPRGFDRVLLDAPCSGTGVISKDERVKVSKDPKDINRCSHLQRELLLAAIDSVHKFDGVNGYVVYSTCSVLVEENEEVVEYALKKRNVQLVPTGLDIGKPGFVNYRGKRFNSTMNVCKRIYPHSYNMDGFFIAKLKKMDDTEAPSQAAQAQVKGK</sequence>
<feature type="binding site" evidence="9">
    <location>
        <begin position="355"/>
        <end position="361"/>
    </location>
    <ligand>
        <name>S-adenosyl-L-methionine</name>
        <dbReference type="ChEBI" id="CHEBI:59789"/>
    </ligand>
</feature>
<dbReference type="SUPFAM" id="SSF53335">
    <property type="entry name" value="S-adenosyl-L-methionine-dependent methyltransferases"/>
    <property type="match status" value="1"/>
</dbReference>
<feature type="compositionally biased region" description="Acidic residues" evidence="10">
    <location>
        <begin position="77"/>
        <end position="94"/>
    </location>
</feature>
<comment type="caution">
    <text evidence="12">The sequence shown here is derived from an EMBL/GenBank/DDBJ whole genome shotgun (WGS) entry which is preliminary data.</text>
</comment>
<evidence type="ECO:0000256" key="9">
    <source>
        <dbReference type="PROSITE-ProRule" id="PRU01023"/>
    </source>
</evidence>
<feature type="compositionally biased region" description="Basic and acidic residues" evidence="10">
    <location>
        <begin position="30"/>
        <end position="45"/>
    </location>
</feature>
<dbReference type="EMBL" id="JAWQEG010007944">
    <property type="protein sequence ID" value="KAK3851342.1"/>
    <property type="molecule type" value="Genomic_DNA"/>
</dbReference>
<feature type="region of interest" description="Disordered" evidence="10">
    <location>
        <begin position="1"/>
        <end position="144"/>
    </location>
</feature>
<evidence type="ECO:0000256" key="4">
    <source>
        <dbReference type="ARBA" id="ARBA00022603"/>
    </source>
</evidence>
<dbReference type="Gene3D" id="3.40.50.150">
    <property type="entry name" value="Vaccinia Virus protein VP39"/>
    <property type="match status" value="1"/>
</dbReference>
<evidence type="ECO:0000256" key="5">
    <source>
        <dbReference type="ARBA" id="ARBA00022679"/>
    </source>
</evidence>
<comment type="subcellular location">
    <subcellularLocation>
        <location evidence="1">Nucleus</location>
        <location evidence="1">Nucleolus</location>
    </subcellularLocation>
</comment>
<dbReference type="NCBIfam" id="TIGR00446">
    <property type="entry name" value="nop2p"/>
    <property type="match status" value="1"/>
</dbReference>
<accession>A0AAE1BJM0</accession>
<evidence type="ECO:0000256" key="7">
    <source>
        <dbReference type="ARBA" id="ARBA00022884"/>
    </source>
</evidence>
<keyword evidence="3" id="KW-0690">Ribosome biogenesis</keyword>
<keyword evidence="7 9" id="KW-0694">RNA-binding</keyword>
<dbReference type="Pfam" id="PF01189">
    <property type="entry name" value="Methyltr_RsmB-F"/>
    <property type="match status" value="1"/>
</dbReference>
<feature type="compositionally biased region" description="Acidic residues" evidence="10">
    <location>
        <begin position="115"/>
        <end position="144"/>
    </location>
</feature>
<evidence type="ECO:0000259" key="11">
    <source>
        <dbReference type="PROSITE" id="PS51686"/>
    </source>
</evidence>
<dbReference type="InterPro" id="IPR001678">
    <property type="entry name" value="MeTrfase_RsmB-F_NOP2_dom"/>
</dbReference>
<dbReference type="Gene3D" id="3.30.70.1170">
    <property type="entry name" value="Sun protein, domain 3"/>
    <property type="match status" value="1"/>
</dbReference>
<evidence type="ECO:0000313" key="12">
    <source>
        <dbReference type="EMBL" id="KAK3851342.1"/>
    </source>
</evidence>
<feature type="binding site" evidence="9">
    <location>
        <position position="406"/>
    </location>
    <ligand>
        <name>S-adenosyl-L-methionine</name>
        <dbReference type="ChEBI" id="CHEBI:59789"/>
    </ligand>
</feature>
<keyword evidence="6 9" id="KW-0949">S-adenosyl-L-methionine</keyword>
<keyword evidence="5 9" id="KW-0808">Transferase</keyword>
<dbReference type="GO" id="GO:0000470">
    <property type="term" value="P:maturation of LSU-rRNA"/>
    <property type="evidence" value="ECO:0007669"/>
    <property type="project" value="TreeGrafter"/>
</dbReference>